<keyword evidence="9" id="KW-1185">Reference proteome</keyword>
<sequence length="306" mass="32442">MAGPWRERRWKREVAGSEQDRSARAVLIALVLASVTLIVLDHQADGPLDAARRAVGEVVGPAESVGDAVVEPFAAIPDFFRTRSDLRDDVRELQAENDRLRSEANTADLDRNRLAEYDGLAKAATDIGYSLLPAKVIGVGPRQSFSQTVTIDAGSSSGLTSDLTVVNSRGLVGRVIRVTRTTATVLLVLDTDSVVGGRLASSMEIGFLKGRGEIGDDALLDLELIDDTVIATKGDVVTTWGSKDGAPYVAGVPIGKVVSVISSPRETSRVARIEPFVDFSSLDLVGVVVPGGTSSDRVIFDAEGSR</sequence>
<evidence type="ECO:0000256" key="6">
    <source>
        <dbReference type="SAM" id="Coils"/>
    </source>
</evidence>
<feature type="coiled-coil region" evidence="6">
    <location>
        <begin position="83"/>
        <end position="110"/>
    </location>
</feature>
<keyword evidence="3 5" id="KW-0133">Cell shape</keyword>
<dbReference type="InterPro" id="IPR007221">
    <property type="entry name" value="MreC"/>
</dbReference>
<dbReference type="PANTHER" id="PTHR34138:SF1">
    <property type="entry name" value="CELL SHAPE-DETERMINING PROTEIN MREC"/>
    <property type="match status" value="1"/>
</dbReference>
<dbReference type="Gene3D" id="2.40.10.340">
    <property type="entry name" value="Rod shape-determining protein MreC, domain 1"/>
    <property type="match status" value="1"/>
</dbReference>
<evidence type="ECO:0000313" key="9">
    <source>
        <dbReference type="Proteomes" id="UP001501581"/>
    </source>
</evidence>
<dbReference type="Gene3D" id="2.40.10.350">
    <property type="entry name" value="Rod shape-determining protein MreC, domain 2"/>
    <property type="match status" value="1"/>
</dbReference>
<gene>
    <name evidence="8" type="primary">mreC</name>
    <name evidence="8" type="ORF">GCM10009668_32720</name>
</gene>
<evidence type="ECO:0000259" key="7">
    <source>
        <dbReference type="Pfam" id="PF04085"/>
    </source>
</evidence>
<dbReference type="Pfam" id="PF04085">
    <property type="entry name" value="MreC"/>
    <property type="match status" value="1"/>
</dbReference>
<dbReference type="InterPro" id="IPR042175">
    <property type="entry name" value="Cell/Rod_MreC_2"/>
</dbReference>
<comment type="similarity">
    <text evidence="1 5">Belongs to the MreC family.</text>
</comment>
<proteinExistence type="inferred from homology"/>
<dbReference type="PIRSF" id="PIRSF038471">
    <property type="entry name" value="MreC"/>
    <property type="match status" value="1"/>
</dbReference>
<evidence type="ECO:0000256" key="5">
    <source>
        <dbReference type="PIRNR" id="PIRNR038471"/>
    </source>
</evidence>
<feature type="domain" description="Rod shape-determining protein MreC beta-barrel core" evidence="7">
    <location>
        <begin position="143"/>
        <end position="288"/>
    </location>
</feature>
<dbReference type="InterPro" id="IPR042177">
    <property type="entry name" value="Cell/Rod_1"/>
</dbReference>
<organism evidence="8 9">
    <name type="scientific">Nocardioides dubius</name>
    <dbReference type="NCBI Taxonomy" id="317019"/>
    <lineage>
        <taxon>Bacteria</taxon>
        <taxon>Bacillati</taxon>
        <taxon>Actinomycetota</taxon>
        <taxon>Actinomycetes</taxon>
        <taxon>Propionibacteriales</taxon>
        <taxon>Nocardioidaceae</taxon>
        <taxon>Nocardioides</taxon>
    </lineage>
</organism>
<evidence type="ECO:0000256" key="1">
    <source>
        <dbReference type="ARBA" id="ARBA00009369"/>
    </source>
</evidence>
<dbReference type="EMBL" id="BAAALG010000012">
    <property type="protein sequence ID" value="GAA1109719.1"/>
    <property type="molecule type" value="Genomic_DNA"/>
</dbReference>
<dbReference type="Proteomes" id="UP001501581">
    <property type="component" value="Unassembled WGS sequence"/>
</dbReference>
<evidence type="ECO:0000256" key="4">
    <source>
        <dbReference type="ARBA" id="ARBA00032089"/>
    </source>
</evidence>
<dbReference type="RefSeq" id="WP_343995914.1">
    <property type="nucleotide sequence ID" value="NZ_BAAALG010000012.1"/>
</dbReference>
<comment type="caution">
    <text evidence="8">The sequence shown here is derived from an EMBL/GenBank/DDBJ whole genome shotgun (WGS) entry which is preliminary data.</text>
</comment>
<evidence type="ECO:0000313" key="8">
    <source>
        <dbReference type="EMBL" id="GAA1109719.1"/>
    </source>
</evidence>
<name>A0ABN1TZC2_9ACTN</name>
<dbReference type="InterPro" id="IPR055342">
    <property type="entry name" value="MreC_beta-barrel_core"/>
</dbReference>
<comment type="function">
    <text evidence="5">Involved in formation and maintenance of cell shape.</text>
</comment>
<dbReference type="PANTHER" id="PTHR34138">
    <property type="entry name" value="CELL SHAPE-DETERMINING PROTEIN MREC"/>
    <property type="match status" value="1"/>
</dbReference>
<reference evidence="8 9" key="1">
    <citation type="journal article" date="2019" name="Int. J. Syst. Evol. Microbiol.">
        <title>The Global Catalogue of Microorganisms (GCM) 10K type strain sequencing project: providing services to taxonomists for standard genome sequencing and annotation.</title>
        <authorList>
            <consortium name="The Broad Institute Genomics Platform"/>
            <consortium name="The Broad Institute Genome Sequencing Center for Infectious Disease"/>
            <person name="Wu L."/>
            <person name="Ma J."/>
        </authorList>
    </citation>
    <scope>NUCLEOTIDE SEQUENCE [LARGE SCALE GENOMIC DNA]</scope>
    <source>
        <strain evidence="8 9">JCM 13008</strain>
    </source>
</reference>
<evidence type="ECO:0000256" key="3">
    <source>
        <dbReference type="ARBA" id="ARBA00022960"/>
    </source>
</evidence>
<accession>A0ABN1TZC2</accession>
<keyword evidence="6" id="KW-0175">Coiled coil</keyword>
<evidence type="ECO:0000256" key="2">
    <source>
        <dbReference type="ARBA" id="ARBA00013855"/>
    </source>
</evidence>
<protein>
    <recommendedName>
        <fullName evidence="2 5">Cell shape-determining protein MreC</fullName>
    </recommendedName>
    <alternativeName>
        <fullName evidence="4 5">Cell shape protein MreC</fullName>
    </alternativeName>
</protein>